<protein>
    <submittedName>
        <fullName evidence="2">Uncharacterized protein</fullName>
    </submittedName>
</protein>
<reference evidence="3" key="1">
    <citation type="journal article" date="2020" name="Nat. Commun.">
        <title>Genome sequence of the cluster root forming white lupin.</title>
        <authorList>
            <person name="Hufnagel B."/>
            <person name="Marques A."/>
            <person name="Soriano A."/>
            <person name="Marques L."/>
            <person name="Divol F."/>
            <person name="Doumas P."/>
            <person name="Sallet E."/>
            <person name="Mancinotti D."/>
            <person name="Carrere S."/>
            <person name="Marande W."/>
            <person name="Arribat S."/>
            <person name="Keller J."/>
            <person name="Huneau C."/>
            <person name="Blein T."/>
            <person name="Aime D."/>
            <person name="Laguerre M."/>
            <person name="Taylor J."/>
            <person name="Schubert V."/>
            <person name="Nelson M."/>
            <person name="Geu-Flores F."/>
            <person name="Crespi M."/>
            <person name="Gallardo-Guerrero K."/>
            <person name="Delaux P.-M."/>
            <person name="Salse J."/>
            <person name="Berges H."/>
            <person name="Guyot R."/>
            <person name="Gouzy J."/>
            <person name="Peret B."/>
        </authorList>
    </citation>
    <scope>NUCLEOTIDE SEQUENCE [LARGE SCALE GENOMIC DNA]</scope>
    <source>
        <strain evidence="3">cv. Amiga</strain>
    </source>
</reference>
<evidence type="ECO:0000313" key="3">
    <source>
        <dbReference type="Proteomes" id="UP000447434"/>
    </source>
</evidence>
<accession>A0A6A4PM21</accession>
<feature type="region of interest" description="Disordered" evidence="1">
    <location>
        <begin position="1"/>
        <end position="38"/>
    </location>
</feature>
<dbReference type="Proteomes" id="UP000447434">
    <property type="component" value="Chromosome 12"/>
</dbReference>
<organism evidence="2 3">
    <name type="scientific">Lupinus albus</name>
    <name type="common">White lupine</name>
    <name type="synonym">Lupinus termis</name>
    <dbReference type="NCBI Taxonomy" id="3870"/>
    <lineage>
        <taxon>Eukaryota</taxon>
        <taxon>Viridiplantae</taxon>
        <taxon>Streptophyta</taxon>
        <taxon>Embryophyta</taxon>
        <taxon>Tracheophyta</taxon>
        <taxon>Spermatophyta</taxon>
        <taxon>Magnoliopsida</taxon>
        <taxon>eudicotyledons</taxon>
        <taxon>Gunneridae</taxon>
        <taxon>Pentapetalae</taxon>
        <taxon>rosids</taxon>
        <taxon>fabids</taxon>
        <taxon>Fabales</taxon>
        <taxon>Fabaceae</taxon>
        <taxon>Papilionoideae</taxon>
        <taxon>50 kb inversion clade</taxon>
        <taxon>genistoids sensu lato</taxon>
        <taxon>core genistoids</taxon>
        <taxon>Genisteae</taxon>
        <taxon>Lupinus</taxon>
    </lineage>
</organism>
<sequence length="82" mass="9047">MDNGKNSYGTSWADQWDNGPDPRMVGHDNNNNNNSAKYKQKIGEGFGKTKSVASTGVKKLKDGTSVGFNWIKTKCSNIKHKN</sequence>
<comment type="caution">
    <text evidence="2">The sequence shown here is derived from an EMBL/GenBank/DDBJ whole genome shotgun (WGS) entry which is preliminary data.</text>
</comment>
<dbReference type="PANTHER" id="PTHR33386">
    <property type="entry name" value="OS02G0740600 PROTEIN"/>
    <property type="match status" value="1"/>
</dbReference>
<gene>
    <name evidence="2" type="ORF">Lalb_Chr12g0201361</name>
</gene>
<dbReference type="OrthoDB" id="1905524at2759"/>
<keyword evidence="3" id="KW-1185">Reference proteome</keyword>
<evidence type="ECO:0000256" key="1">
    <source>
        <dbReference type="SAM" id="MobiDB-lite"/>
    </source>
</evidence>
<feature type="compositionally biased region" description="Polar residues" evidence="1">
    <location>
        <begin position="1"/>
        <end position="13"/>
    </location>
</feature>
<dbReference type="PANTHER" id="PTHR33386:SF5">
    <property type="entry name" value="OS02G0740600 PROTEIN"/>
    <property type="match status" value="1"/>
</dbReference>
<evidence type="ECO:0000313" key="2">
    <source>
        <dbReference type="EMBL" id="KAE9602605.1"/>
    </source>
</evidence>
<dbReference type="EMBL" id="WOCE01000012">
    <property type="protein sequence ID" value="KAE9602605.1"/>
    <property type="molecule type" value="Genomic_DNA"/>
</dbReference>
<proteinExistence type="predicted"/>
<dbReference type="AlphaFoldDB" id="A0A6A4PM21"/>
<name>A0A6A4PM21_LUPAL</name>